<dbReference type="PROSITE" id="PS00041">
    <property type="entry name" value="HTH_ARAC_FAMILY_1"/>
    <property type="match status" value="1"/>
</dbReference>
<name>A0A6B8RU21_9BACL</name>
<accession>A0A6B8RU21</accession>
<dbReference type="InterPro" id="IPR018060">
    <property type="entry name" value="HTH_AraC"/>
</dbReference>
<dbReference type="KEGG" id="ppsc:EHS13_32690"/>
<dbReference type="GO" id="GO:0043565">
    <property type="term" value="F:sequence-specific DNA binding"/>
    <property type="evidence" value="ECO:0007669"/>
    <property type="project" value="InterPro"/>
</dbReference>
<sequence>MNRMFIREYNHYISDRPDKTSGGVHPYHEILYISSGEFIIHWIGNTYKAQGPALFIFSPSSPHHIEQVSQHLHSWFIELRLQEMDYIPSIELLHLWNTAQSSIHWDHNELSDIYLTLKAMDVSILNNLPEPTKATFFLSLTCDIQKLFLLINHFVTKSHPKISSKTLSPFLFDKWSSQSYIYDLIRHIEDNYQQDITLDELSKRSGYTPSYIIRLFKEMTDLTPLQYMYELRLNAATAYLLSTSMSIQEIAESTGFPTIHYFSRMFKKKFGQSPKAWKNAQLHG</sequence>
<dbReference type="Pfam" id="PF12833">
    <property type="entry name" value="HTH_18"/>
    <property type="match status" value="1"/>
</dbReference>
<dbReference type="InterPro" id="IPR009057">
    <property type="entry name" value="Homeodomain-like_sf"/>
</dbReference>
<dbReference type="SUPFAM" id="SSF46689">
    <property type="entry name" value="Homeodomain-like"/>
    <property type="match status" value="2"/>
</dbReference>
<dbReference type="InterPro" id="IPR020449">
    <property type="entry name" value="Tscrpt_reg_AraC-type_HTH"/>
</dbReference>
<dbReference type="GO" id="GO:0003700">
    <property type="term" value="F:DNA-binding transcription factor activity"/>
    <property type="evidence" value="ECO:0007669"/>
    <property type="project" value="InterPro"/>
</dbReference>
<keyword evidence="2" id="KW-0238">DNA-binding</keyword>
<evidence type="ECO:0000256" key="3">
    <source>
        <dbReference type="ARBA" id="ARBA00023163"/>
    </source>
</evidence>
<dbReference type="EMBL" id="CP034235">
    <property type="protein sequence ID" value="QGQ99284.1"/>
    <property type="molecule type" value="Genomic_DNA"/>
</dbReference>
<evidence type="ECO:0000259" key="4">
    <source>
        <dbReference type="PROSITE" id="PS01124"/>
    </source>
</evidence>
<dbReference type="Gene3D" id="1.10.10.60">
    <property type="entry name" value="Homeodomain-like"/>
    <property type="match status" value="2"/>
</dbReference>
<keyword evidence="1" id="KW-0805">Transcription regulation</keyword>
<evidence type="ECO:0000256" key="1">
    <source>
        <dbReference type="ARBA" id="ARBA00023015"/>
    </source>
</evidence>
<dbReference type="SMART" id="SM00342">
    <property type="entry name" value="HTH_ARAC"/>
    <property type="match status" value="1"/>
</dbReference>
<dbReference type="AlphaFoldDB" id="A0A6B8RU21"/>
<keyword evidence="3" id="KW-0804">Transcription</keyword>
<dbReference type="InterPro" id="IPR018062">
    <property type="entry name" value="HTH_AraC-typ_CS"/>
</dbReference>
<gene>
    <name evidence="5" type="ORF">EHS13_32690</name>
</gene>
<dbReference type="PROSITE" id="PS01124">
    <property type="entry name" value="HTH_ARAC_FAMILY_2"/>
    <property type="match status" value="1"/>
</dbReference>
<dbReference type="Proteomes" id="UP000426246">
    <property type="component" value="Chromosome"/>
</dbReference>
<dbReference type="PANTHER" id="PTHR43280">
    <property type="entry name" value="ARAC-FAMILY TRANSCRIPTIONAL REGULATOR"/>
    <property type="match status" value="1"/>
</dbReference>
<evidence type="ECO:0000256" key="2">
    <source>
        <dbReference type="ARBA" id="ARBA00023125"/>
    </source>
</evidence>
<evidence type="ECO:0000313" key="5">
    <source>
        <dbReference type="EMBL" id="QGQ99284.1"/>
    </source>
</evidence>
<organism evidence="5 6">
    <name type="scientific">Paenibacillus psychroresistens</name>
    <dbReference type="NCBI Taxonomy" id="1778678"/>
    <lineage>
        <taxon>Bacteria</taxon>
        <taxon>Bacillati</taxon>
        <taxon>Bacillota</taxon>
        <taxon>Bacilli</taxon>
        <taxon>Bacillales</taxon>
        <taxon>Paenibacillaceae</taxon>
        <taxon>Paenibacillus</taxon>
    </lineage>
</organism>
<evidence type="ECO:0000313" key="6">
    <source>
        <dbReference type="Proteomes" id="UP000426246"/>
    </source>
</evidence>
<dbReference type="PRINTS" id="PR00032">
    <property type="entry name" value="HTHARAC"/>
</dbReference>
<proteinExistence type="predicted"/>
<reference evidence="6" key="1">
    <citation type="submission" date="2018-11" db="EMBL/GenBank/DDBJ databases">
        <title>Complete genome sequence of Paenibacillus sp. ML311-T8.</title>
        <authorList>
            <person name="Nam Y.-D."/>
            <person name="Kang J."/>
            <person name="Chung W.-H."/>
            <person name="Park Y.S."/>
        </authorList>
    </citation>
    <scope>NUCLEOTIDE SEQUENCE [LARGE SCALE GENOMIC DNA]</scope>
    <source>
        <strain evidence="6">ML311-T8</strain>
    </source>
</reference>
<feature type="domain" description="HTH araC/xylS-type" evidence="4">
    <location>
        <begin position="182"/>
        <end position="280"/>
    </location>
</feature>
<dbReference type="PANTHER" id="PTHR43280:SF2">
    <property type="entry name" value="HTH-TYPE TRANSCRIPTIONAL REGULATOR EXSA"/>
    <property type="match status" value="1"/>
</dbReference>
<keyword evidence="6" id="KW-1185">Reference proteome</keyword>
<protein>
    <submittedName>
        <fullName evidence="5">AraC family transcriptional regulator</fullName>
    </submittedName>
</protein>